<dbReference type="EMBL" id="KZ451903">
    <property type="protein sequence ID" value="PKA64589.1"/>
    <property type="molecule type" value="Genomic_DNA"/>
</dbReference>
<dbReference type="Proteomes" id="UP000236161">
    <property type="component" value="Unassembled WGS sequence"/>
</dbReference>
<reference evidence="2 3" key="1">
    <citation type="journal article" date="2017" name="Nature">
        <title>The Apostasia genome and the evolution of orchids.</title>
        <authorList>
            <person name="Zhang G.Q."/>
            <person name="Liu K.W."/>
            <person name="Li Z."/>
            <person name="Lohaus R."/>
            <person name="Hsiao Y.Y."/>
            <person name="Niu S.C."/>
            <person name="Wang J.Y."/>
            <person name="Lin Y.C."/>
            <person name="Xu Q."/>
            <person name="Chen L.J."/>
            <person name="Yoshida K."/>
            <person name="Fujiwara S."/>
            <person name="Wang Z.W."/>
            <person name="Zhang Y.Q."/>
            <person name="Mitsuda N."/>
            <person name="Wang M."/>
            <person name="Liu G.H."/>
            <person name="Pecoraro L."/>
            <person name="Huang H.X."/>
            <person name="Xiao X.J."/>
            <person name="Lin M."/>
            <person name="Wu X.Y."/>
            <person name="Wu W.L."/>
            <person name="Chen Y.Y."/>
            <person name="Chang S.B."/>
            <person name="Sakamoto S."/>
            <person name="Ohme-Takagi M."/>
            <person name="Yagi M."/>
            <person name="Zeng S.J."/>
            <person name="Shen C.Y."/>
            <person name="Yeh C.M."/>
            <person name="Luo Y.B."/>
            <person name="Tsai W.C."/>
            <person name="Van de Peer Y."/>
            <person name="Liu Z.J."/>
        </authorList>
    </citation>
    <scope>NUCLEOTIDE SEQUENCE [LARGE SCALE GENOMIC DNA]</scope>
    <source>
        <strain evidence="3">cv. Shenzhen</strain>
        <tissue evidence="2">Stem</tissue>
    </source>
</reference>
<proteinExistence type="predicted"/>
<keyword evidence="3" id="KW-1185">Reference proteome</keyword>
<feature type="region of interest" description="Disordered" evidence="1">
    <location>
        <begin position="1"/>
        <end position="48"/>
    </location>
</feature>
<dbReference type="AlphaFoldDB" id="A0A2I0B9Z4"/>
<gene>
    <name evidence="2" type="ORF">AXF42_Ash007335</name>
</gene>
<evidence type="ECO:0000313" key="2">
    <source>
        <dbReference type="EMBL" id="PKA64589.1"/>
    </source>
</evidence>
<organism evidence="2 3">
    <name type="scientific">Apostasia shenzhenica</name>
    <dbReference type="NCBI Taxonomy" id="1088818"/>
    <lineage>
        <taxon>Eukaryota</taxon>
        <taxon>Viridiplantae</taxon>
        <taxon>Streptophyta</taxon>
        <taxon>Embryophyta</taxon>
        <taxon>Tracheophyta</taxon>
        <taxon>Spermatophyta</taxon>
        <taxon>Magnoliopsida</taxon>
        <taxon>Liliopsida</taxon>
        <taxon>Asparagales</taxon>
        <taxon>Orchidaceae</taxon>
        <taxon>Apostasioideae</taxon>
        <taxon>Apostasia</taxon>
    </lineage>
</organism>
<name>A0A2I0B9Z4_9ASPA</name>
<evidence type="ECO:0000256" key="1">
    <source>
        <dbReference type="SAM" id="MobiDB-lite"/>
    </source>
</evidence>
<accession>A0A2I0B9Z4</accession>
<sequence length="66" mass="7356">MQRRRSSYQKNDVLRSPNAIISPTAARPRGSPSPRFIPLPETSSAVNRRVSPPTLILRLSWNSALS</sequence>
<protein>
    <submittedName>
        <fullName evidence="2">Uncharacterized protein</fullName>
    </submittedName>
</protein>
<evidence type="ECO:0000313" key="3">
    <source>
        <dbReference type="Proteomes" id="UP000236161"/>
    </source>
</evidence>